<dbReference type="AlphaFoldDB" id="N0CLG5"/>
<name>N0CLG5_STRMI</name>
<evidence type="ECO:0000313" key="2">
    <source>
        <dbReference type="EMBL" id="AGK77016.1"/>
    </source>
</evidence>
<organism evidence="2 3">
    <name type="scientific">Streptomyces microflavus DSM 40593</name>
    <dbReference type="NCBI Taxonomy" id="1303692"/>
    <lineage>
        <taxon>Bacteria</taxon>
        <taxon>Bacillati</taxon>
        <taxon>Actinomycetota</taxon>
        <taxon>Actinomycetes</taxon>
        <taxon>Kitasatosporales</taxon>
        <taxon>Streptomycetaceae</taxon>
        <taxon>Streptomyces</taxon>
    </lineage>
</organism>
<reference evidence="2 3" key="1">
    <citation type="submission" date="2013-04" db="EMBL/GenBank/DDBJ databases">
        <title>Complete genome sequence of Streptomyces fulvissimus.</title>
        <authorList>
            <person name="Myronovskyi M."/>
            <person name="Tokovenko B."/>
            <person name="Manderscheid N."/>
            <person name="Petzke L."/>
            <person name="Luzhetskyy A."/>
        </authorList>
    </citation>
    <scope>NUCLEOTIDE SEQUENCE [LARGE SCALE GENOMIC DNA]</scope>
    <source>
        <strain evidence="2 3">DSM 40593</strain>
    </source>
</reference>
<gene>
    <name evidence="2" type="ORF">SFUL_2056</name>
</gene>
<proteinExistence type="predicted"/>
<feature type="region of interest" description="Disordered" evidence="1">
    <location>
        <begin position="1"/>
        <end position="22"/>
    </location>
</feature>
<protein>
    <submittedName>
        <fullName evidence="2">Uncharacterized protein</fullName>
    </submittedName>
</protein>
<dbReference type="HOGENOM" id="CLU_3205792_0_0_11"/>
<sequence>MAQVSIPAPGTDSPRPSSPHAHAVALGERPVEQDVLRFVLAQVHQ</sequence>
<evidence type="ECO:0000313" key="3">
    <source>
        <dbReference type="Proteomes" id="UP000013304"/>
    </source>
</evidence>
<dbReference type="Proteomes" id="UP000013304">
    <property type="component" value="Chromosome"/>
</dbReference>
<evidence type="ECO:0000256" key="1">
    <source>
        <dbReference type="SAM" id="MobiDB-lite"/>
    </source>
</evidence>
<dbReference type="EMBL" id="CP005080">
    <property type="protein sequence ID" value="AGK77016.1"/>
    <property type="molecule type" value="Genomic_DNA"/>
</dbReference>
<accession>N0CLG5</accession>
<dbReference type="KEGG" id="sfi:SFUL_2056"/>